<evidence type="ECO:0000256" key="1">
    <source>
        <dbReference type="SAM" id="MobiDB-lite"/>
    </source>
</evidence>
<proteinExistence type="predicted"/>
<keyword evidence="3" id="KW-1185">Reference proteome</keyword>
<organism evidence="2 3">
    <name type="scientific">Dreissena polymorpha</name>
    <name type="common">Zebra mussel</name>
    <name type="synonym">Mytilus polymorpha</name>
    <dbReference type="NCBI Taxonomy" id="45954"/>
    <lineage>
        <taxon>Eukaryota</taxon>
        <taxon>Metazoa</taxon>
        <taxon>Spiralia</taxon>
        <taxon>Lophotrochozoa</taxon>
        <taxon>Mollusca</taxon>
        <taxon>Bivalvia</taxon>
        <taxon>Autobranchia</taxon>
        <taxon>Heteroconchia</taxon>
        <taxon>Euheterodonta</taxon>
        <taxon>Imparidentia</taxon>
        <taxon>Neoheterodontei</taxon>
        <taxon>Myida</taxon>
        <taxon>Dreissenoidea</taxon>
        <taxon>Dreissenidae</taxon>
        <taxon>Dreissena</taxon>
    </lineage>
</organism>
<dbReference type="EMBL" id="JAIWYP010000013">
    <property type="protein sequence ID" value="KAH3720741.1"/>
    <property type="molecule type" value="Genomic_DNA"/>
</dbReference>
<reference evidence="2" key="1">
    <citation type="journal article" date="2019" name="bioRxiv">
        <title>The Genome of the Zebra Mussel, Dreissena polymorpha: A Resource for Invasive Species Research.</title>
        <authorList>
            <person name="McCartney M.A."/>
            <person name="Auch B."/>
            <person name="Kono T."/>
            <person name="Mallez S."/>
            <person name="Zhang Y."/>
            <person name="Obille A."/>
            <person name="Becker A."/>
            <person name="Abrahante J.E."/>
            <person name="Garbe J."/>
            <person name="Badalamenti J.P."/>
            <person name="Herman A."/>
            <person name="Mangelson H."/>
            <person name="Liachko I."/>
            <person name="Sullivan S."/>
            <person name="Sone E.D."/>
            <person name="Koren S."/>
            <person name="Silverstein K.A.T."/>
            <person name="Beckman K.B."/>
            <person name="Gohl D.M."/>
        </authorList>
    </citation>
    <scope>NUCLEOTIDE SEQUENCE</scope>
    <source>
        <strain evidence="2">Duluth1</strain>
        <tissue evidence="2">Whole animal</tissue>
    </source>
</reference>
<protein>
    <submittedName>
        <fullName evidence="2">Uncharacterized protein</fullName>
    </submittedName>
</protein>
<sequence length="110" mass="12705">MIRPSFANEVTDGRTATTDRRTDGRTDRRGVYHNTSRHRRAYKNDPYLPNDIKWKLSPFKACYFHWTLTDGRTDGQTDGRTDRRGFSDGQTDRQTDRLTVQLLNATLPGA</sequence>
<gene>
    <name evidence="2" type="ORF">DPMN_063645</name>
</gene>
<dbReference type="AlphaFoldDB" id="A0A9D4HLC2"/>
<dbReference type="Proteomes" id="UP000828390">
    <property type="component" value="Unassembled WGS sequence"/>
</dbReference>
<accession>A0A9D4HLC2</accession>
<evidence type="ECO:0000313" key="3">
    <source>
        <dbReference type="Proteomes" id="UP000828390"/>
    </source>
</evidence>
<name>A0A9D4HLC2_DREPO</name>
<feature type="compositionally biased region" description="Basic and acidic residues" evidence="1">
    <location>
        <begin position="71"/>
        <end position="96"/>
    </location>
</feature>
<feature type="compositionally biased region" description="Basic and acidic residues" evidence="1">
    <location>
        <begin position="17"/>
        <end position="30"/>
    </location>
</feature>
<feature type="region of interest" description="Disordered" evidence="1">
    <location>
        <begin position="71"/>
        <end position="110"/>
    </location>
</feature>
<feature type="region of interest" description="Disordered" evidence="1">
    <location>
        <begin position="1"/>
        <end position="35"/>
    </location>
</feature>
<reference evidence="2" key="2">
    <citation type="submission" date="2020-11" db="EMBL/GenBank/DDBJ databases">
        <authorList>
            <person name="McCartney M.A."/>
            <person name="Auch B."/>
            <person name="Kono T."/>
            <person name="Mallez S."/>
            <person name="Becker A."/>
            <person name="Gohl D.M."/>
            <person name="Silverstein K.A.T."/>
            <person name="Koren S."/>
            <person name="Bechman K.B."/>
            <person name="Herman A."/>
            <person name="Abrahante J.E."/>
            <person name="Garbe J."/>
        </authorList>
    </citation>
    <scope>NUCLEOTIDE SEQUENCE</scope>
    <source>
        <strain evidence="2">Duluth1</strain>
        <tissue evidence="2">Whole animal</tissue>
    </source>
</reference>
<comment type="caution">
    <text evidence="2">The sequence shown here is derived from an EMBL/GenBank/DDBJ whole genome shotgun (WGS) entry which is preliminary data.</text>
</comment>
<evidence type="ECO:0000313" key="2">
    <source>
        <dbReference type="EMBL" id="KAH3720741.1"/>
    </source>
</evidence>